<dbReference type="Proteomes" id="UP000051497">
    <property type="component" value="Unassembled WGS sequence"/>
</dbReference>
<evidence type="ECO:0000313" key="1">
    <source>
        <dbReference type="EMBL" id="KRG21427.1"/>
    </source>
</evidence>
<reference evidence="1" key="1">
    <citation type="submission" date="2015-09" db="EMBL/GenBank/DDBJ databases">
        <title>Draft Genome Sequences of Two Novel Amoeba-resistant Intranuclear Bacteria, Candidatus Berkiella cookevillensis and Candidatus Berkiella aquae.</title>
        <authorList>
            <person name="Mehari Y.T."/>
            <person name="Arivett B.A."/>
            <person name="Farone A.L."/>
            <person name="Gunderson J.H."/>
            <person name="Farone M.B."/>
        </authorList>
    </citation>
    <scope>NUCLEOTIDE SEQUENCE [LARGE SCALE GENOMIC DNA]</scope>
    <source>
        <strain evidence="1">HT99</strain>
    </source>
</reference>
<dbReference type="RefSeq" id="WP_075066227.1">
    <property type="nucleotide sequence ID" value="NZ_LKAJ02000001.1"/>
</dbReference>
<dbReference type="EMBL" id="LKAJ01000005">
    <property type="protein sequence ID" value="KRG21427.1"/>
    <property type="molecule type" value="Genomic_DNA"/>
</dbReference>
<reference evidence="2" key="3">
    <citation type="submission" date="2021-06" db="EMBL/GenBank/DDBJ databases">
        <title>Genomic Description and Analysis of Intracellular Bacteria, Candidatus Berkiella cookevillensis and Candidatus Berkiella aquae.</title>
        <authorList>
            <person name="Kidane D.T."/>
            <person name="Mehari Y.T."/>
            <person name="Rice F.C."/>
            <person name="Arivett B.A."/>
            <person name="Farone A.L."/>
            <person name="Berk S.G."/>
            <person name="Farone M.B."/>
        </authorList>
    </citation>
    <scope>NUCLEOTIDE SEQUENCE</scope>
    <source>
        <strain evidence="2">HT99</strain>
    </source>
</reference>
<gene>
    <name evidence="2" type="ORF">HT99x_006095</name>
    <name evidence="1" type="ORF">HT99x_01603</name>
</gene>
<sequence length="119" mass="13600">MGDTRLQNEYLAMLGITQWEKRSSALPHSHFRVMIDEQGITTFAQLSPQKQQLLTRMLAALNWPQPETQFCFERMEKGASLAFARGDKRITLPSLTALLEEKTAKQQAWQLMQSAFIDG</sequence>
<comment type="caution">
    <text evidence="1">The sequence shown here is derived from an EMBL/GenBank/DDBJ whole genome shotgun (WGS) entry which is preliminary data.</text>
</comment>
<protein>
    <submittedName>
        <fullName evidence="1">Uncharacterized protein</fullName>
    </submittedName>
</protein>
<dbReference type="Pfam" id="PF03603">
    <property type="entry name" value="DNA_III_psi"/>
    <property type="match status" value="1"/>
</dbReference>
<reference evidence="2" key="2">
    <citation type="journal article" date="2016" name="Genome Announc.">
        <title>Draft Genome Sequences of Two Novel Amoeba-Resistant Intranuclear Bacteria, 'Candidatus Berkiella cookevillensis' and 'Candidatus Berkiella aquae'.</title>
        <authorList>
            <person name="Mehari Y.T."/>
            <person name="Arivett B.A."/>
            <person name="Farone A.L."/>
            <person name="Gunderson J.H."/>
            <person name="Farone M.B."/>
        </authorList>
    </citation>
    <scope>NUCLEOTIDE SEQUENCE</scope>
    <source>
        <strain evidence="2">HT99</strain>
    </source>
</reference>
<organism evidence="1">
    <name type="scientific">Candidatus Berkiella aquae</name>
    <dbReference type="NCBI Taxonomy" id="295108"/>
    <lineage>
        <taxon>Bacteria</taxon>
        <taxon>Pseudomonadati</taxon>
        <taxon>Pseudomonadota</taxon>
        <taxon>Gammaproteobacteria</taxon>
        <taxon>Candidatus Berkiellales</taxon>
        <taxon>Candidatus Berkiellaceae</taxon>
        <taxon>Candidatus Berkiella</taxon>
    </lineage>
</organism>
<name>A0A0Q9YZ08_9GAMM</name>
<evidence type="ECO:0000313" key="2">
    <source>
        <dbReference type="EMBL" id="MCS5710995.1"/>
    </source>
</evidence>
<dbReference type="AlphaFoldDB" id="A0A0Q9YZ08"/>
<dbReference type="InterPro" id="IPR004615">
    <property type="entry name" value="DNA_pol_III_psi"/>
</dbReference>
<dbReference type="STRING" id="295108.HT99x_01603"/>
<evidence type="ECO:0000313" key="3">
    <source>
        <dbReference type="Proteomes" id="UP000051497"/>
    </source>
</evidence>
<keyword evidence="3" id="KW-1185">Reference proteome</keyword>
<proteinExistence type="predicted"/>
<dbReference type="EMBL" id="LKAJ02000001">
    <property type="protein sequence ID" value="MCS5710995.1"/>
    <property type="molecule type" value="Genomic_DNA"/>
</dbReference>
<accession>A0A0Q9YZ08</accession>